<dbReference type="SUPFAM" id="SSF103491">
    <property type="entry name" value="Preprotein translocase SecY subunit"/>
    <property type="match status" value="1"/>
</dbReference>
<feature type="transmembrane region" description="Helical" evidence="8">
    <location>
        <begin position="156"/>
        <end position="178"/>
    </location>
</feature>
<dbReference type="AlphaFoldDB" id="A0A081NQX8"/>
<dbReference type="Pfam" id="PF00344">
    <property type="entry name" value="SecY"/>
    <property type="match status" value="1"/>
</dbReference>
<keyword evidence="6 8" id="KW-0811">Translocation</keyword>
<keyword evidence="3 8" id="KW-0812">Transmembrane</keyword>
<comment type="caution">
    <text evidence="10">The sequence shown here is derived from an EMBL/GenBank/DDBJ whole genome shotgun (WGS) entry which is preliminary data.</text>
</comment>
<dbReference type="HAMAP" id="MF_01466">
    <property type="entry name" value="SecY2"/>
    <property type="match status" value="1"/>
</dbReference>
<accession>A0A081NQX8</accession>
<comment type="subcellular location">
    <subcellularLocation>
        <location evidence="8">Cell membrane</location>
        <topology evidence="8">Multi-pass membrane protein</topology>
    </subcellularLocation>
</comment>
<dbReference type="Proteomes" id="UP000276940">
    <property type="component" value="Unassembled WGS sequence"/>
</dbReference>
<feature type="transmembrane region" description="Helical" evidence="8">
    <location>
        <begin position="273"/>
        <end position="295"/>
    </location>
</feature>
<evidence type="ECO:0000256" key="2">
    <source>
        <dbReference type="ARBA" id="ARBA00022475"/>
    </source>
</evidence>
<dbReference type="NCBIfam" id="TIGR02920">
    <property type="entry name" value="acc_sec_Y2"/>
    <property type="match status" value="1"/>
</dbReference>
<dbReference type="InterPro" id="IPR002208">
    <property type="entry name" value="SecY/SEC61-alpha"/>
</dbReference>
<evidence type="ECO:0000256" key="8">
    <source>
        <dbReference type="HAMAP-Rule" id="MF_01466"/>
    </source>
</evidence>
<keyword evidence="5 8" id="KW-1133">Transmembrane helix</keyword>
<dbReference type="GO" id="GO:0005886">
    <property type="term" value="C:plasma membrane"/>
    <property type="evidence" value="ECO:0007669"/>
    <property type="project" value="UniProtKB-SubCell"/>
</dbReference>
<gene>
    <name evidence="8 10" type="primary">secY2</name>
    <name evidence="10" type="ORF">C5O77_00865</name>
</gene>
<dbReference type="GO" id="GO:0065002">
    <property type="term" value="P:intracellular protein transmembrane transport"/>
    <property type="evidence" value="ECO:0007669"/>
    <property type="project" value="UniProtKB-UniRule"/>
</dbReference>
<feature type="transmembrane region" description="Helical" evidence="8">
    <location>
        <begin position="64"/>
        <end position="85"/>
    </location>
</feature>
<dbReference type="RefSeq" id="WP_035153253.1">
    <property type="nucleotide sequence ID" value="NZ_WJNC01000008.1"/>
</dbReference>
<protein>
    <recommendedName>
        <fullName evidence="8 9">Accessory Sec system protein translocase subunit SecY2</fullName>
    </recommendedName>
</protein>
<keyword evidence="7 8" id="KW-0472">Membrane</keyword>
<feature type="transmembrane region" description="Helical" evidence="8">
    <location>
        <begin position="14"/>
        <end position="34"/>
    </location>
</feature>
<evidence type="ECO:0000313" key="11">
    <source>
        <dbReference type="Proteomes" id="UP000276940"/>
    </source>
</evidence>
<name>A0A081NQX8_LIMRT</name>
<dbReference type="EMBL" id="PTLS01000009">
    <property type="protein sequence ID" value="RMX26726.1"/>
    <property type="molecule type" value="Genomic_DNA"/>
</dbReference>
<comment type="subunit">
    <text evidence="8">Component of the accessory SecA2/SecY2 protein translocase complex required to export cell wall proteins. May form heterotrimers with SecE and SecG subunits.</text>
</comment>
<comment type="similarity">
    <text evidence="8">Belongs to the SecY/SEC61-alpha family. SecY2 subfamily.</text>
</comment>
<feature type="transmembrane region" description="Helical" evidence="8">
    <location>
        <begin position="190"/>
        <end position="211"/>
    </location>
</feature>
<organism evidence="10 11">
    <name type="scientific">Limosilactobacillus reuteri</name>
    <name type="common">Lactobacillus reuteri</name>
    <dbReference type="NCBI Taxonomy" id="1598"/>
    <lineage>
        <taxon>Bacteria</taxon>
        <taxon>Bacillati</taxon>
        <taxon>Bacillota</taxon>
        <taxon>Bacilli</taxon>
        <taxon>Lactobacillales</taxon>
        <taxon>Lactobacillaceae</taxon>
        <taxon>Limosilactobacillus</taxon>
    </lineage>
</organism>
<proteinExistence type="inferred from homology"/>
<dbReference type="InterPro" id="IPR023201">
    <property type="entry name" value="SecY_dom_sf"/>
</dbReference>
<comment type="function">
    <text evidence="8">Part of the accessory SecA2/SecY2 system specifically required for export of possible cell wall proteins. The central subunit of a protein translocation channel.</text>
</comment>
<dbReference type="PRINTS" id="PR00303">
    <property type="entry name" value="SECYTRNLCASE"/>
</dbReference>
<evidence type="ECO:0000256" key="9">
    <source>
        <dbReference type="NCBIfam" id="TIGR02920"/>
    </source>
</evidence>
<evidence type="ECO:0000313" key="10">
    <source>
        <dbReference type="EMBL" id="RMX26726.1"/>
    </source>
</evidence>
<dbReference type="PANTHER" id="PTHR10906">
    <property type="entry name" value="SECY/SEC61-ALPHA FAMILY MEMBER"/>
    <property type="match status" value="1"/>
</dbReference>
<keyword evidence="2 8" id="KW-1003">Cell membrane</keyword>
<evidence type="ECO:0000256" key="3">
    <source>
        <dbReference type="ARBA" id="ARBA00022692"/>
    </source>
</evidence>
<dbReference type="GO" id="GO:0006605">
    <property type="term" value="P:protein targeting"/>
    <property type="evidence" value="ECO:0007669"/>
    <property type="project" value="UniProtKB-UniRule"/>
</dbReference>
<keyword evidence="1 8" id="KW-0813">Transport</keyword>
<evidence type="ECO:0000256" key="6">
    <source>
        <dbReference type="ARBA" id="ARBA00023010"/>
    </source>
</evidence>
<feature type="transmembrane region" description="Helical" evidence="8">
    <location>
        <begin position="106"/>
        <end position="126"/>
    </location>
</feature>
<feature type="transmembrane region" description="Helical" evidence="8">
    <location>
        <begin position="353"/>
        <end position="373"/>
    </location>
</feature>
<dbReference type="PIRSF" id="PIRSF004557">
    <property type="entry name" value="SecY"/>
    <property type="match status" value="1"/>
</dbReference>
<dbReference type="InterPro" id="IPR014269">
    <property type="entry name" value="SecY2"/>
</dbReference>
<evidence type="ECO:0000256" key="7">
    <source>
        <dbReference type="ARBA" id="ARBA00023136"/>
    </source>
</evidence>
<feature type="transmembrane region" description="Helical" evidence="8">
    <location>
        <begin position="132"/>
        <end position="149"/>
    </location>
</feature>
<reference evidence="10 11" key="1">
    <citation type="journal article" date="2018" name="J Appl Environ Microbiol">
        <title>The gut symbionts Lactobacillus reuteri R2lc and 2010 encode a polyketide synthase cluster that activates the mammalian aryl-hydrocarbon receptor.</title>
        <authorList>
            <person name="Ozcam M."/>
            <person name="Roos S."/>
            <person name="Van Pijkeren J.P."/>
        </authorList>
    </citation>
    <scope>NUCLEOTIDE SEQUENCE [LARGE SCALE GENOMIC DNA]</scope>
    <source>
        <strain evidence="10 11">R2lc</strain>
    </source>
</reference>
<keyword evidence="4 8" id="KW-0653">Protein transport</keyword>
<evidence type="ECO:0000256" key="1">
    <source>
        <dbReference type="ARBA" id="ARBA00022448"/>
    </source>
</evidence>
<evidence type="ECO:0000256" key="4">
    <source>
        <dbReference type="ARBA" id="ARBA00022927"/>
    </source>
</evidence>
<evidence type="ECO:0000256" key="5">
    <source>
        <dbReference type="ARBA" id="ARBA00022989"/>
    </source>
</evidence>
<sequence>MIEKTQVKNLINRVGMMLFILAIYILGCTVPVPLARVSATFRHVLAHTSVGIMSFMSGGNFQRLSLFMVGLNPLMIAMLIIQLLTMLRLFYFDTLSMNQLMKIQQWLTLGFAIIQSTAVTLGLKITTGTLDSLAVILMLTAGSMFVVWLGNMNMKFGIGGTITLILFNIISGSIPTLLRSIKMLAKQSYGPLWLFLAAIAGCIVLVFWVSFNRAYYPLKMINTSMSSHDRPIILPIGLNMGAMMTYMVGMSLLMVPTLLANVLGPGSLFANPYFNMVVSGILAFVLFYFFTFVQFDPKAQAKAMLQGNNYILGVRPGEPTRKYLRQILLHVSFLGALLNAIQLSFGLLGGQVLGNFAGLAIIPMNMIMIVMFMQGIKDQLLVLLFPLKYEKLMKEE</sequence>
<feature type="transmembrane region" description="Helical" evidence="8">
    <location>
        <begin position="232"/>
        <end position="253"/>
    </location>
</feature>
<dbReference type="Gene3D" id="1.10.3370.10">
    <property type="entry name" value="SecY subunit domain"/>
    <property type="match status" value="1"/>
</dbReference>
<feature type="transmembrane region" description="Helical" evidence="8">
    <location>
        <begin position="327"/>
        <end position="347"/>
    </location>
</feature>